<evidence type="ECO:0000256" key="1">
    <source>
        <dbReference type="SAM" id="MobiDB-lite"/>
    </source>
</evidence>
<proteinExistence type="predicted"/>
<dbReference type="RefSeq" id="WP_378207398.1">
    <property type="nucleotide sequence ID" value="NZ_JBHLZP010000212.1"/>
</dbReference>
<dbReference type="EMBL" id="JBHLZP010000212">
    <property type="protein sequence ID" value="MFB9835591.1"/>
    <property type="molecule type" value="Genomic_DNA"/>
</dbReference>
<feature type="region of interest" description="Disordered" evidence="1">
    <location>
        <begin position="143"/>
        <end position="169"/>
    </location>
</feature>
<organism evidence="2 3">
    <name type="scientific">Actinoallomurus acaciae</name>
    <dbReference type="NCBI Taxonomy" id="502577"/>
    <lineage>
        <taxon>Bacteria</taxon>
        <taxon>Bacillati</taxon>
        <taxon>Actinomycetota</taxon>
        <taxon>Actinomycetes</taxon>
        <taxon>Streptosporangiales</taxon>
        <taxon>Thermomonosporaceae</taxon>
        <taxon>Actinoallomurus</taxon>
    </lineage>
</organism>
<dbReference type="Proteomes" id="UP001589627">
    <property type="component" value="Unassembled WGS sequence"/>
</dbReference>
<name>A0ABV5YM24_9ACTN</name>
<evidence type="ECO:0000313" key="3">
    <source>
        <dbReference type="Proteomes" id="UP001589627"/>
    </source>
</evidence>
<sequence length="169" mass="18690">MNGRAVYYLYFGLDASPRGAAMALTDALESEGLRPALTQADRGRLITTHSEQGAPMTALRLFVNDGYFDADHGGQELLSAYPIVAECGNEATIDTFDERVRQIFITVARRLAWPTIQTGVRGELVAAFLPHFGYGDFGSKDITPDSPRERWEPWTDPGPWPTVTDELEP</sequence>
<gene>
    <name evidence="2" type="ORF">ACFFNX_25750</name>
</gene>
<protein>
    <submittedName>
        <fullName evidence="2">Uncharacterized protein</fullName>
    </submittedName>
</protein>
<feature type="compositionally biased region" description="Basic and acidic residues" evidence="1">
    <location>
        <begin position="143"/>
        <end position="153"/>
    </location>
</feature>
<reference evidence="2 3" key="1">
    <citation type="submission" date="2024-09" db="EMBL/GenBank/DDBJ databases">
        <authorList>
            <person name="Sun Q."/>
            <person name="Mori K."/>
        </authorList>
    </citation>
    <scope>NUCLEOTIDE SEQUENCE [LARGE SCALE GENOMIC DNA]</scope>
    <source>
        <strain evidence="2 3">TBRC 0563</strain>
    </source>
</reference>
<keyword evidence="3" id="KW-1185">Reference proteome</keyword>
<comment type="caution">
    <text evidence="2">The sequence shown here is derived from an EMBL/GenBank/DDBJ whole genome shotgun (WGS) entry which is preliminary data.</text>
</comment>
<accession>A0ABV5YM24</accession>
<evidence type="ECO:0000313" key="2">
    <source>
        <dbReference type="EMBL" id="MFB9835591.1"/>
    </source>
</evidence>